<organism evidence="3">
    <name type="scientific">Gaeumannomyces tritici (strain R3-111a-1)</name>
    <name type="common">Wheat and barley take-all root rot fungus</name>
    <name type="synonym">Gaeumannomyces graminis var. tritici</name>
    <dbReference type="NCBI Taxonomy" id="644352"/>
    <lineage>
        <taxon>Eukaryota</taxon>
        <taxon>Fungi</taxon>
        <taxon>Dikarya</taxon>
        <taxon>Ascomycota</taxon>
        <taxon>Pezizomycotina</taxon>
        <taxon>Sordariomycetes</taxon>
        <taxon>Sordariomycetidae</taxon>
        <taxon>Magnaporthales</taxon>
        <taxon>Magnaporthaceae</taxon>
        <taxon>Gaeumannomyces</taxon>
    </lineage>
</organism>
<feature type="region of interest" description="Disordered" evidence="1">
    <location>
        <begin position="371"/>
        <end position="531"/>
    </location>
</feature>
<feature type="compositionally biased region" description="Pro residues" evidence="1">
    <location>
        <begin position="405"/>
        <end position="414"/>
    </location>
</feature>
<protein>
    <submittedName>
        <fullName evidence="3 4">Uncharacterized protein</fullName>
    </submittedName>
</protein>
<feature type="compositionally biased region" description="Basic residues" evidence="1">
    <location>
        <begin position="436"/>
        <end position="445"/>
    </location>
</feature>
<dbReference type="GeneID" id="20350103"/>
<feature type="compositionally biased region" description="Polar residues" evidence="1">
    <location>
        <begin position="322"/>
        <end position="346"/>
    </location>
</feature>
<reference evidence="4" key="4">
    <citation type="journal article" date="2015" name="G3 (Bethesda)">
        <title>Genome sequences of three phytopathogenic species of the Magnaporthaceae family of fungi.</title>
        <authorList>
            <person name="Okagaki L.H."/>
            <person name="Nunes C.C."/>
            <person name="Sailsbery J."/>
            <person name="Clay B."/>
            <person name="Brown D."/>
            <person name="John T."/>
            <person name="Oh Y."/>
            <person name="Young N."/>
            <person name="Fitzgerald M."/>
            <person name="Haas B.J."/>
            <person name="Zeng Q."/>
            <person name="Young S."/>
            <person name="Adiconis X."/>
            <person name="Fan L."/>
            <person name="Levin J.Z."/>
            <person name="Mitchell T.K."/>
            <person name="Okubara P.A."/>
            <person name="Farman M.L."/>
            <person name="Kohn L.M."/>
            <person name="Birren B."/>
            <person name="Ma L.-J."/>
            <person name="Dean R.A."/>
        </authorList>
    </citation>
    <scope>NUCLEOTIDE SEQUENCE</scope>
    <source>
        <strain evidence="4">R3-111a-1</strain>
    </source>
</reference>
<dbReference type="AlphaFoldDB" id="J3P807"/>
<dbReference type="HOGENOM" id="CLU_605612_0_0_1"/>
<evidence type="ECO:0000313" key="3">
    <source>
        <dbReference type="EMBL" id="EJT72790.1"/>
    </source>
</evidence>
<feature type="region of interest" description="Disordered" evidence="1">
    <location>
        <begin position="316"/>
        <end position="350"/>
    </location>
</feature>
<accession>J3P807</accession>
<feature type="compositionally biased region" description="Low complexity" evidence="1">
    <location>
        <begin position="371"/>
        <end position="387"/>
    </location>
</feature>
<reference evidence="5" key="1">
    <citation type="submission" date="2010-07" db="EMBL/GenBank/DDBJ databases">
        <title>The genome sequence of Gaeumannomyces graminis var. tritici strain R3-111a-1.</title>
        <authorList>
            <consortium name="The Broad Institute Genome Sequencing Platform"/>
            <person name="Ma L.-J."/>
            <person name="Dead R."/>
            <person name="Young S."/>
            <person name="Zeng Q."/>
            <person name="Koehrsen M."/>
            <person name="Alvarado L."/>
            <person name="Berlin A."/>
            <person name="Chapman S.B."/>
            <person name="Chen Z."/>
            <person name="Freedman E."/>
            <person name="Gellesch M."/>
            <person name="Goldberg J."/>
            <person name="Griggs A."/>
            <person name="Gujja S."/>
            <person name="Heilman E.R."/>
            <person name="Heiman D."/>
            <person name="Hepburn T."/>
            <person name="Howarth C."/>
            <person name="Jen D."/>
            <person name="Larson L."/>
            <person name="Mehta T."/>
            <person name="Neiman D."/>
            <person name="Pearson M."/>
            <person name="Roberts A."/>
            <person name="Saif S."/>
            <person name="Shea T."/>
            <person name="Shenoy N."/>
            <person name="Sisk P."/>
            <person name="Stolte C."/>
            <person name="Sykes S."/>
            <person name="Walk T."/>
            <person name="White J."/>
            <person name="Yandava C."/>
            <person name="Haas B."/>
            <person name="Nusbaum C."/>
            <person name="Birren B."/>
        </authorList>
    </citation>
    <scope>NUCLEOTIDE SEQUENCE [LARGE SCALE GENOMIC DNA]</scope>
    <source>
        <strain evidence="5">R3-111a-1</strain>
    </source>
</reference>
<dbReference type="eggNOG" id="ENOG502R9H7">
    <property type="taxonomic scope" value="Eukaryota"/>
</dbReference>
<reference evidence="4" key="5">
    <citation type="submission" date="2018-04" db="UniProtKB">
        <authorList>
            <consortium name="EnsemblFungi"/>
        </authorList>
    </citation>
    <scope>IDENTIFICATION</scope>
    <source>
        <strain evidence="4">R3-111a-1</strain>
    </source>
</reference>
<dbReference type="RefSeq" id="XP_009225764.1">
    <property type="nucleotide sequence ID" value="XM_009227500.1"/>
</dbReference>
<keyword evidence="2" id="KW-1133">Transmembrane helix</keyword>
<dbReference type="EMBL" id="GL385399">
    <property type="protein sequence ID" value="EJT72790.1"/>
    <property type="molecule type" value="Genomic_DNA"/>
</dbReference>
<feature type="compositionally biased region" description="Gly residues" evidence="1">
    <location>
        <begin position="478"/>
        <end position="487"/>
    </location>
</feature>
<keyword evidence="2" id="KW-0472">Membrane</keyword>
<feature type="compositionally biased region" description="Low complexity" evidence="1">
    <location>
        <begin position="53"/>
        <end position="64"/>
    </location>
</feature>
<keyword evidence="2" id="KW-0812">Transmembrane</keyword>
<dbReference type="OrthoDB" id="5431298at2759"/>
<dbReference type="VEuPathDB" id="FungiDB:GGTG_09645"/>
<dbReference type="EnsemblFungi" id="EJT72790">
    <property type="protein sequence ID" value="EJT72790"/>
    <property type="gene ID" value="GGTG_09645"/>
</dbReference>
<dbReference type="Proteomes" id="UP000006039">
    <property type="component" value="Unassembled WGS sequence"/>
</dbReference>
<sequence length="551" mass="57667">MHIPRLLPRLNRECPVGSSWYTCQSNAFKGCCEVDPCDLATCPSSPGAPTEDATTTPSAHATTTAITTTVSTRATMTVSSSPSEAVGSSSSSITLIRDTTLLTAAPAQPTAHRPPGAGTGAVETPVGIAGGSGEDAGEIRGGTDMPAAGLPVGAIAGIVLAAALVVLGVCAVLWWRLRWRRRRPRAGQDEQCHHHDETHARGLAWTSESGYFGPGDDSATTTAAGTTPRMGYSAVIKADRGVTAAAAAVAAPVREGSRHHHHRQPSPPQHFSDGKDSMMVPIGMAHPCQAASPGGHSRWESPDDIRWCTAVPSAAADRHSGDANSDLVSPVSPESSSCGPSRQGSCRYTGEVPPASAVAAAAAAHSQLLPPGYQQHQPQQQQQQHPQQPAPAPYFELDGREICPPLRPSLPPQPQRHGDGATGYHPAPLRLGSRAPLRRPPRLVRRASDAGHYPPAGPRQPPAVAAVPPLRPHSRSLSGGGGDGGGRYHTVAGQHQEQQPPPPVYRQQSQDHYEDRRGHGGDARPRATLRATRHEVEAGVHAGSWSVLSPA</sequence>
<evidence type="ECO:0000256" key="2">
    <source>
        <dbReference type="SAM" id="Phobius"/>
    </source>
</evidence>
<feature type="region of interest" description="Disordered" evidence="1">
    <location>
        <begin position="253"/>
        <end position="278"/>
    </location>
</feature>
<evidence type="ECO:0000313" key="5">
    <source>
        <dbReference type="Proteomes" id="UP000006039"/>
    </source>
</evidence>
<evidence type="ECO:0000256" key="1">
    <source>
        <dbReference type="SAM" id="MobiDB-lite"/>
    </source>
</evidence>
<gene>
    <name evidence="4" type="primary">20350103</name>
    <name evidence="3" type="ORF">GGTG_09645</name>
</gene>
<reference evidence="3" key="3">
    <citation type="submission" date="2010-09" db="EMBL/GenBank/DDBJ databases">
        <title>Annotation of Gaeumannomyces graminis var. tritici R3-111a-1.</title>
        <authorList>
            <consortium name="The Broad Institute Genome Sequencing Platform"/>
            <person name="Ma L.-J."/>
            <person name="Dead R."/>
            <person name="Young S.K."/>
            <person name="Zeng Q."/>
            <person name="Gargeya S."/>
            <person name="Fitzgerald M."/>
            <person name="Haas B."/>
            <person name="Abouelleil A."/>
            <person name="Alvarado L."/>
            <person name="Arachchi H.M."/>
            <person name="Berlin A."/>
            <person name="Brown A."/>
            <person name="Chapman S.B."/>
            <person name="Chen Z."/>
            <person name="Dunbar C."/>
            <person name="Freedman E."/>
            <person name="Gearin G."/>
            <person name="Gellesch M."/>
            <person name="Goldberg J."/>
            <person name="Griggs A."/>
            <person name="Gujja S."/>
            <person name="Heiman D."/>
            <person name="Howarth C."/>
            <person name="Larson L."/>
            <person name="Lui A."/>
            <person name="MacDonald P.J.P."/>
            <person name="Mehta T."/>
            <person name="Montmayeur A."/>
            <person name="Murphy C."/>
            <person name="Neiman D."/>
            <person name="Pearson M."/>
            <person name="Priest M."/>
            <person name="Roberts A."/>
            <person name="Saif S."/>
            <person name="Shea T."/>
            <person name="Shenoy N."/>
            <person name="Sisk P."/>
            <person name="Stolte C."/>
            <person name="Sykes S."/>
            <person name="Yandava C."/>
            <person name="Wortman J."/>
            <person name="Nusbaum C."/>
            <person name="Birren B."/>
        </authorList>
    </citation>
    <scope>NUCLEOTIDE SEQUENCE</scope>
    <source>
        <strain evidence="3">R3-111a-1</strain>
    </source>
</reference>
<feature type="transmembrane region" description="Helical" evidence="2">
    <location>
        <begin position="152"/>
        <end position="175"/>
    </location>
</feature>
<feature type="region of interest" description="Disordered" evidence="1">
    <location>
        <begin position="45"/>
        <end position="64"/>
    </location>
</feature>
<feature type="compositionally biased region" description="Basic and acidic residues" evidence="1">
    <location>
        <begin position="509"/>
        <end position="525"/>
    </location>
</feature>
<keyword evidence="5" id="KW-1185">Reference proteome</keyword>
<proteinExistence type="predicted"/>
<reference evidence="3" key="2">
    <citation type="submission" date="2010-07" db="EMBL/GenBank/DDBJ databases">
        <authorList>
            <consortium name="The Broad Institute Genome Sequencing Platform"/>
            <consortium name="Broad Institute Genome Sequencing Center for Infectious Disease"/>
            <person name="Ma L.-J."/>
            <person name="Dead R."/>
            <person name="Young S."/>
            <person name="Zeng Q."/>
            <person name="Koehrsen M."/>
            <person name="Alvarado L."/>
            <person name="Berlin A."/>
            <person name="Chapman S.B."/>
            <person name="Chen Z."/>
            <person name="Freedman E."/>
            <person name="Gellesch M."/>
            <person name="Goldberg J."/>
            <person name="Griggs A."/>
            <person name="Gujja S."/>
            <person name="Heilman E.R."/>
            <person name="Heiman D."/>
            <person name="Hepburn T."/>
            <person name="Howarth C."/>
            <person name="Jen D."/>
            <person name="Larson L."/>
            <person name="Mehta T."/>
            <person name="Neiman D."/>
            <person name="Pearson M."/>
            <person name="Roberts A."/>
            <person name="Saif S."/>
            <person name="Shea T."/>
            <person name="Shenoy N."/>
            <person name="Sisk P."/>
            <person name="Stolte C."/>
            <person name="Sykes S."/>
            <person name="Walk T."/>
            <person name="White J."/>
            <person name="Yandava C."/>
            <person name="Haas B."/>
            <person name="Nusbaum C."/>
            <person name="Birren B."/>
        </authorList>
    </citation>
    <scope>NUCLEOTIDE SEQUENCE</scope>
    <source>
        <strain evidence="3">R3-111a-1</strain>
    </source>
</reference>
<feature type="compositionally biased region" description="Low complexity" evidence="1">
    <location>
        <begin position="426"/>
        <end position="435"/>
    </location>
</feature>
<name>J3P807_GAET3</name>
<dbReference type="STRING" id="644352.J3P807"/>
<evidence type="ECO:0000313" key="4">
    <source>
        <dbReference type="EnsemblFungi" id="EJT72790"/>
    </source>
</evidence>